<keyword evidence="2" id="KW-1185">Reference proteome</keyword>
<dbReference type="KEGG" id="vg:6870717"/>
<accession>B5BTU9</accession>
<reference evidence="1 2" key="1">
    <citation type="journal article" date="2009" name="J. Bacteriol.">
        <title>Genomic characterization of Ralstonia solanacearum phage phiRSB1, a T7-like wide-host-range phage.</title>
        <authorList>
            <person name="Kawasaki T."/>
            <person name="Shimizu M."/>
            <person name="Satsuma H."/>
            <person name="Fujiwara A."/>
            <person name="Fujie M."/>
            <person name="Usami S."/>
            <person name="Yamada T."/>
        </authorList>
    </citation>
    <scope>NUCLEOTIDE SEQUENCE [LARGE SCALE GENOMIC DNA]</scope>
</reference>
<name>B5BTU9_9CAUD</name>
<evidence type="ECO:0000313" key="1">
    <source>
        <dbReference type="EMBL" id="BAG70371.1"/>
    </source>
</evidence>
<sequence>MSKTFKAGDKVRYIGGSFWNFLKGKEGEVFTVAEIIPGFAGGRPYYIRLAEGLAASATHSQGPDRFELVPQINVGDLIRVTRKDFPETEYSEGIVHRVTEVSAAGVSVIPHGKGQGLLWRTEVERIERDDLVGKYVSPIDERWASWQPGAYKVIAAEANGVRVKHLDEPRREGVFCWSLFKVVDAPAAPVEFDVAGAQRGRKLKFRSGCEVVFVAYVPSAKPHCQLVLLNPSTGNVVTRYPNGKASTETVPEPGDILFA</sequence>
<proteinExistence type="predicted"/>
<dbReference type="GeneID" id="6870717"/>
<dbReference type="RefSeq" id="YP_002213702.1">
    <property type="nucleotide sequence ID" value="NC_011201.1"/>
</dbReference>
<dbReference type="EMBL" id="AB451219">
    <property type="protein sequence ID" value="BAG70371.1"/>
    <property type="molecule type" value="Genomic_DNA"/>
</dbReference>
<dbReference type="Proteomes" id="UP000001854">
    <property type="component" value="Segment"/>
</dbReference>
<protein>
    <submittedName>
        <fullName evidence="1">Uncharacterized protein</fullName>
    </submittedName>
</protein>
<organism evidence="1 2">
    <name type="scientific">Ralstonia phage RSB1</name>
    <dbReference type="NCBI Taxonomy" id="551790"/>
    <lineage>
        <taxon>Viruses</taxon>
        <taxon>Duplodnaviria</taxon>
        <taxon>Heunggongvirae</taxon>
        <taxon>Uroviricota</taxon>
        <taxon>Caudoviricetes</taxon>
        <taxon>Autographivirales</taxon>
        <taxon>Autonotataviridae</taxon>
        <taxon>Okabevirinae</taxon>
        <taxon>Higashivirus</taxon>
        <taxon>Higashivirus RSB1</taxon>
    </lineage>
</organism>
<evidence type="ECO:0000313" key="2">
    <source>
        <dbReference type="Proteomes" id="UP000001854"/>
    </source>
</evidence>